<proteinExistence type="predicted"/>
<dbReference type="SUPFAM" id="SSF49265">
    <property type="entry name" value="Fibronectin type III"/>
    <property type="match status" value="1"/>
</dbReference>
<dbReference type="CDD" id="cd00063">
    <property type="entry name" value="FN3"/>
    <property type="match status" value="1"/>
</dbReference>
<dbReference type="PROSITE" id="PS51257">
    <property type="entry name" value="PROKAR_LIPOPROTEIN"/>
    <property type="match status" value="1"/>
</dbReference>
<dbReference type="InterPro" id="IPR036116">
    <property type="entry name" value="FN3_sf"/>
</dbReference>
<dbReference type="InterPro" id="IPR032530">
    <property type="entry name" value="DUF4957"/>
</dbReference>
<dbReference type="PROSITE" id="PS50853">
    <property type="entry name" value="FN3"/>
    <property type="match status" value="1"/>
</dbReference>
<evidence type="ECO:0000313" key="2">
    <source>
        <dbReference type="EMBL" id="KAA6331856.1"/>
    </source>
</evidence>
<dbReference type="InterPro" id="IPR003961">
    <property type="entry name" value="FN3_dom"/>
</dbReference>
<dbReference type="InterPro" id="IPR011050">
    <property type="entry name" value="Pectin_lyase_fold/virulence"/>
</dbReference>
<dbReference type="AlphaFoldDB" id="A0A5J4RCP5"/>
<dbReference type="SMART" id="SM00060">
    <property type="entry name" value="FN3"/>
    <property type="match status" value="2"/>
</dbReference>
<evidence type="ECO:0000259" key="1">
    <source>
        <dbReference type="PROSITE" id="PS50853"/>
    </source>
</evidence>
<dbReference type="Pfam" id="PF00041">
    <property type="entry name" value="fn3"/>
    <property type="match status" value="1"/>
</dbReference>
<sequence>MDKLLKQVTYILGFTVMMIVAGCSENIADEITTIESSRLFSPIDFEARVINKKSVRLTWKAVSNATSYNIEVFDNEGFTGSPVKTATSVTFVEVPYTISDFEGDTEYFVRVQAIGEGLAGSKWMIATFKTDSDQIFEAMDPNDIETEQATVRWSAGSEVTQLVINPGNVTRVITEGEKESGIATIGDLVGETAYTVVLKNGNKTRGTVSFSTLVGLRGKIVISPEDNLVEILDAAAEGAVCVVFPGEYTLSTNSDGTYVLAKSVSLIGYRPNDKPIIHGRFRCSSTVDSLKLKTLVLDGNSQAVTNVFEVAAGCAISSISISDCEMRNYKTHLIYNNTANTSIGDVSISNCVVSDFLGSGGDGIDIRNGTITSFTVENTTFNTGFRAFLRMQPSCSVAFKNCTFYRISNVNDSNNSGLFRSSGGGTLEVSGCLFVETGVKGDVSMGNWCKVSGNMVETPTYQKNYYYNCYHLWEGLYTSPTQCAATEADPGFKNPEGGDFTITNIDFPENIGDPRWW</sequence>
<organism evidence="2">
    <name type="scientific">termite gut metagenome</name>
    <dbReference type="NCBI Taxonomy" id="433724"/>
    <lineage>
        <taxon>unclassified sequences</taxon>
        <taxon>metagenomes</taxon>
        <taxon>organismal metagenomes</taxon>
    </lineage>
</organism>
<feature type="domain" description="Fibronectin type-III" evidence="1">
    <location>
        <begin position="41"/>
        <end position="133"/>
    </location>
</feature>
<comment type="caution">
    <text evidence="2">The sequence shown here is derived from an EMBL/GenBank/DDBJ whole genome shotgun (WGS) entry which is preliminary data.</text>
</comment>
<dbReference type="Pfam" id="PF17161">
    <property type="entry name" value="DUF5123"/>
    <property type="match status" value="1"/>
</dbReference>
<dbReference type="EMBL" id="SNRY01001315">
    <property type="protein sequence ID" value="KAA6331856.1"/>
    <property type="molecule type" value="Genomic_DNA"/>
</dbReference>
<gene>
    <name evidence="2" type="ORF">EZS27_019579</name>
</gene>
<dbReference type="Gene3D" id="2.60.40.10">
    <property type="entry name" value="Immunoglobulins"/>
    <property type="match status" value="1"/>
</dbReference>
<dbReference type="InterPro" id="IPR013783">
    <property type="entry name" value="Ig-like_fold"/>
</dbReference>
<reference evidence="2" key="1">
    <citation type="submission" date="2019-03" db="EMBL/GenBank/DDBJ databases">
        <title>Single cell metagenomics reveals metabolic interactions within the superorganism composed of flagellate Streblomastix strix and complex community of Bacteroidetes bacteria on its surface.</title>
        <authorList>
            <person name="Treitli S.C."/>
            <person name="Kolisko M."/>
            <person name="Husnik F."/>
            <person name="Keeling P."/>
            <person name="Hampl V."/>
        </authorList>
    </citation>
    <scope>NUCLEOTIDE SEQUENCE</scope>
    <source>
        <strain evidence="2">STM</strain>
    </source>
</reference>
<dbReference type="Pfam" id="PF16318">
    <property type="entry name" value="DUF4957"/>
    <property type="match status" value="1"/>
</dbReference>
<name>A0A5J4RCP5_9ZZZZ</name>
<accession>A0A5J4RCP5</accession>
<dbReference type="SUPFAM" id="SSF51126">
    <property type="entry name" value="Pectin lyase-like"/>
    <property type="match status" value="1"/>
</dbReference>
<dbReference type="InterPro" id="IPR033427">
    <property type="entry name" value="DUF5123"/>
</dbReference>
<protein>
    <recommendedName>
        <fullName evidence="1">Fibronectin type-III domain-containing protein</fullName>
    </recommendedName>
</protein>